<proteinExistence type="predicted"/>
<sequence length="317" mass="35458">MASADLIGELNELRRGRGVQADNLHLLPLPNLRRVCGVGTTDAPAAVRDKLVLRLTELCGRLPADLRMAALAALALHEEANHRFLHERMAWLNGQINRDSLRTARRWINAAFKRLAHDLESAGGDNGSHHAPCGWYTESLSSSLNMELDPPQLTETRQIVATSDELDEIVIMISAPKGVELADDERVEATIEYGGRIVETEHDPSGHSRFVVRLPEPLGLGERHTYSVRFTSFPRRRMKPYYVLLPLRRVERFEMHVRFPTQECPSRIWRLNGVPPVVLDAGRPAEALLALDTAGEIGLEFFGLREGLAYGAAWIND</sequence>
<dbReference type="Proteomes" id="UP001595690">
    <property type="component" value="Unassembled WGS sequence"/>
</dbReference>
<accession>A0ABV8BLS2</accession>
<dbReference type="EMBL" id="JBHRZI010000010">
    <property type="protein sequence ID" value="MFC3891283.1"/>
    <property type="molecule type" value="Genomic_DNA"/>
</dbReference>
<keyword evidence="2" id="KW-1185">Reference proteome</keyword>
<comment type="caution">
    <text evidence="1">The sequence shown here is derived from an EMBL/GenBank/DDBJ whole genome shotgun (WGS) entry which is preliminary data.</text>
</comment>
<evidence type="ECO:0008006" key="3">
    <source>
        <dbReference type="Google" id="ProtNLM"/>
    </source>
</evidence>
<gene>
    <name evidence="1" type="ORF">ACFOWZ_07320</name>
</gene>
<name>A0ABV8BLS2_9PSEU</name>
<evidence type="ECO:0000313" key="1">
    <source>
        <dbReference type="EMBL" id="MFC3891283.1"/>
    </source>
</evidence>
<dbReference type="RefSeq" id="WP_382370455.1">
    <property type="nucleotide sequence ID" value="NZ_JBHRZI010000010.1"/>
</dbReference>
<reference evidence="2" key="1">
    <citation type="journal article" date="2019" name="Int. J. Syst. Evol. Microbiol.">
        <title>The Global Catalogue of Microorganisms (GCM) 10K type strain sequencing project: providing services to taxonomists for standard genome sequencing and annotation.</title>
        <authorList>
            <consortium name="The Broad Institute Genomics Platform"/>
            <consortium name="The Broad Institute Genome Sequencing Center for Infectious Disease"/>
            <person name="Wu L."/>
            <person name="Ma J."/>
        </authorList>
    </citation>
    <scope>NUCLEOTIDE SEQUENCE [LARGE SCALE GENOMIC DNA]</scope>
    <source>
        <strain evidence="2">CGMCC 4.7405</strain>
    </source>
</reference>
<organism evidence="1 2">
    <name type="scientific">Lentzea rhizosphaerae</name>
    <dbReference type="NCBI Taxonomy" id="2041025"/>
    <lineage>
        <taxon>Bacteria</taxon>
        <taxon>Bacillati</taxon>
        <taxon>Actinomycetota</taxon>
        <taxon>Actinomycetes</taxon>
        <taxon>Pseudonocardiales</taxon>
        <taxon>Pseudonocardiaceae</taxon>
        <taxon>Lentzea</taxon>
    </lineage>
</organism>
<protein>
    <recommendedName>
        <fullName evidence="3">Ig-like domain-containing protein</fullName>
    </recommendedName>
</protein>
<evidence type="ECO:0000313" key="2">
    <source>
        <dbReference type="Proteomes" id="UP001595690"/>
    </source>
</evidence>